<dbReference type="Proteomes" id="UP000260828">
    <property type="component" value="Unassembled WGS sequence"/>
</dbReference>
<feature type="transmembrane region" description="Helical" evidence="1">
    <location>
        <begin position="257"/>
        <end position="280"/>
    </location>
</feature>
<dbReference type="EMBL" id="CZBE01000011">
    <property type="protein sequence ID" value="CUP74545.1"/>
    <property type="molecule type" value="Genomic_DNA"/>
</dbReference>
<feature type="transmembrane region" description="Helical" evidence="1">
    <location>
        <begin position="407"/>
        <end position="430"/>
    </location>
</feature>
<feature type="transmembrane region" description="Helical" evidence="1">
    <location>
        <begin position="99"/>
        <end position="126"/>
    </location>
</feature>
<dbReference type="RefSeq" id="WP_006875851.1">
    <property type="nucleotide sequence ID" value="NZ_CABIWA010000013.1"/>
</dbReference>
<evidence type="ECO:0000313" key="3">
    <source>
        <dbReference type="EMBL" id="RGE69557.1"/>
    </source>
</evidence>
<evidence type="ECO:0000313" key="4">
    <source>
        <dbReference type="Proteomes" id="UP000095765"/>
    </source>
</evidence>
<protein>
    <submittedName>
        <fullName evidence="3">GntP family permease</fullName>
    </submittedName>
    <submittedName>
        <fullName evidence="2">H+/gluconate symporter and related permeases</fullName>
    </submittedName>
</protein>
<feature type="transmembrane region" description="Helical" evidence="1">
    <location>
        <begin position="292"/>
        <end position="315"/>
    </location>
</feature>
<sequence length="431" mass="44668">MNEVISIIGILVALGIIVVGSLKNLNLIILSSIAAFIVAGTGSVGLIGGYSTYLGGVANSIISMFPLFLGGQLLGCFLEATGMTESIANAIIRKSGTKAIVLAVFTVSWILVFCGINVFVIIFTVYPLACAFFKVGDIPRSLIPACVLGACVSQQSLPGVTTNANILSTEAFGIPAAAGPITGITVSAFLFIANGYYLHRQARKARERGEHFVPLPDESFDVDLNKAGLPHPALVIAPIGVVLVALNVFAVPAYASLYLGAIVCLVLFWKRLGGVSGTIATLNKAAKSSQSVVSTCAIIGFSSIVTAVPGYNLLLKGLEKISGGNPYIFAFVAVAAIAAVSGSATGGVRFVLDSFKDTLLAMGGRPASLVRVICVSSLTFDSMPHNSAIVLTLNACNVTHKEGYKHLAVTTVLNTTIAAIIAIIFAMIGIQ</sequence>
<feature type="transmembrane region" description="Helical" evidence="1">
    <location>
        <begin position="29"/>
        <end position="51"/>
    </location>
</feature>
<dbReference type="GO" id="GO:0005886">
    <property type="term" value="C:plasma membrane"/>
    <property type="evidence" value="ECO:0007669"/>
    <property type="project" value="TreeGrafter"/>
</dbReference>
<evidence type="ECO:0000256" key="1">
    <source>
        <dbReference type="SAM" id="Phobius"/>
    </source>
</evidence>
<proteinExistence type="predicted"/>
<dbReference type="AlphaFoldDB" id="A0A174QUL7"/>
<keyword evidence="1" id="KW-0472">Membrane</keyword>
<feature type="transmembrane region" description="Helical" evidence="1">
    <location>
        <begin position="177"/>
        <end position="198"/>
    </location>
</feature>
<reference evidence="3 5" key="2">
    <citation type="submission" date="2018-08" db="EMBL/GenBank/DDBJ databases">
        <title>A genome reference for cultivated species of the human gut microbiota.</title>
        <authorList>
            <person name="Zou Y."/>
            <person name="Xue W."/>
            <person name="Luo G."/>
        </authorList>
    </citation>
    <scope>NUCLEOTIDE SEQUENCE [LARGE SCALE GENOMIC DNA]</scope>
    <source>
        <strain evidence="3 5">TF05-12AC</strain>
    </source>
</reference>
<keyword evidence="1" id="KW-0812">Transmembrane</keyword>
<name>A0A174QUL7_9FIRM</name>
<accession>A0A174QUL7</accession>
<feature type="transmembrane region" description="Helical" evidence="1">
    <location>
        <begin position="233"/>
        <end position="251"/>
    </location>
</feature>
<dbReference type="Proteomes" id="UP000095765">
    <property type="component" value="Unassembled WGS sequence"/>
</dbReference>
<dbReference type="InterPro" id="IPR003474">
    <property type="entry name" value="Glcn_transporter"/>
</dbReference>
<dbReference type="EMBL" id="QVME01000001">
    <property type="protein sequence ID" value="RGE69557.1"/>
    <property type="molecule type" value="Genomic_DNA"/>
</dbReference>
<evidence type="ECO:0000313" key="2">
    <source>
        <dbReference type="EMBL" id="CUP74545.1"/>
    </source>
</evidence>
<feature type="transmembrane region" description="Helical" evidence="1">
    <location>
        <begin position="327"/>
        <end position="352"/>
    </location>
</feature>
<dbReference type="GO" id="GO:0015128">
    <property type="term" value="F:gluconate transmembrane transporter activity"/>
    <property type="evidence" value="ECO:0007669"/>
    <property type="project" value="InterPro"/>
</dbReference>
<evidence type="ECO:0000313" key="5">
    <source>
        <dbReference type="Proteomes" id="UP000260828"/>
    </source>
</evidence>
<dbReference type="PANTHER" id="PTHR30354:SF7">
    <property type="entry name" value="BLL7963 PROTEIN"/>
    <property type="match status" value="1"/>
</dbReference>
<dbReference type="GeneID" id="72462379"/>
<dbReference type="PANTHER" id="PTHR30354">
    <property type="entry name" value="GNT FAMILY GLUCONATE TRANSPORTER"/>
    <property type="match status" value="1"/>
</dbReference>
<reference evidence="2 4" key="1">
    <citation type="submission" date="2015-09" db="EMBL/GenBank/DDBJ databases">
        <authorList>
            <consortium name="Pathogen Informatics"/>
        </authorList>
    </citation>
    <scope>NUCLEOTIDE SEQUENCE [LARGE SCALE GENOMIC DNA]</scope>
    <source>
        <strain evidence="2 4">2789STDY5834939</strain>
    </source>
</reference>
<feature type="transmembrane region" description="Helical" evidence="1">
    <location>
        <begin position="57"/>
        <end position="78"/>
    </location>
</feature>
<feature type="transmembrane region" description="Helical" evidence="1">
    <location>
        <begin position="6"/>
        <end position="22"/>
    </location>
</feature>
<dbReference type="OrthoDB" id="86125at2"/>
<organism evidence="2 4">
    <name type="scientific">Anaerotruncus colihominis</name>
    <dbReference type="NCBI Taxonomy" id="169435"/>
    <lineage>
        <taxon>Bacteria</taxon>
        <taxon>Bacillati</taxon>
        <taxon>Bacillota</taxon>
        <taxon>Clostridia</taxon>
        <taxon>Eubacteriales</taxon>
        <taxon>Oscillospiraceae</taxon>
        <taxon>Anaerotruncus</taxon>
    </lineage>
</organism>
<keyword evidence="1" id="KW-1133">Transmembrane helix</keyword>
<gene>
    <name evidence="3" type="ORF">DXC40_00295</name>
    <name evidence="2" type="ORF">ERS852551_01795</name>
</gene>